<dbReference type="PANTHER" id="PTHR12743:SF3">
    <property type="entry name" value="HOLOCYTOCHROME-C SYNTHASE"/>
    <property type="match status" value="1"/>
</dbReference>
<evidence type="ECO:0000313" key="13">
    <source>
        <dbReference type="Proteomes" id="UP000275078"/>
    </source>
</evidence>
<dbReference type="Proteomes" id="UP000275078">
    <property type="component" value="Unassembled WGS sequence"/>
</dbReference>
<dbReference type="OrthoDB" id="1158011at2759"/>
<name>A0A3N4IFU3_ASCIM</name>
<comment type="catalytic activity">
    <reaction evidence="10">
        <text>holo-[cytochrome c] = apo-[cytochrome c] + heme b</text>
        <dbReference type="Rhea" id="RHEA:22648"/>
        <dbReference type="Rhea" id="RHEA-COMP:10725"/>
        <dbReference type="Rhea" id="RHEA-COMP:10726"/>
        <dbReference type="ChEBI" id="CHEBI:29950"/>
        <dbReference type="ChEBI" id="CHEBI:60344"/>
        <dbReference type="ChEBI" id="CHEBI:83739"/>
        <dbReference type="EC" id="4.4.1.17"/>
    </reaction>
</comment>
<comment type="function">
    <text evidence="10">Lyase that catalyzes the covalent linking of the heme group to the cytochrome C apoprotein to produce the mature functional cytochrome.</text>
</comment>
<gene>
    <name evidence="12" type="ORF">BJ508DRAFT_412836</name>
</gene>
<protein>
    <recommendedName>
        <fullName evidence="10">Holocytochrome c-type synthase</fullName>
        <ecNumber evidence="10">4.4.1.17</ecNumber>
    </recommendedName>
</protein>
<keyword evidence="4 10" id="KW-0479">Metal-binding</keyword>
<dbReference type="EMBL" id="ML119659">
    <property type="protein sequence ID" value="RPA84486.1"/>
    <property type="molecule type" value="Genomic_DNA"/>
</dbReference>
<dbReference type="EC" id="4.4.1.17" evidence="10"/>
<dbReference type="GO" id="GO:0046872">
    <property type="term" value="F:metal ion binding"/>
    <property type="evidence" value="ECO:0007669"/>
    <property type="project" value="UniProtKB-KW"/>
</dbReference>
<evidence type="ECO:0000256" key="11">
    <source>
        <dbReference type="SAM" id="MobiDB-lite"/>
    </source>
</evidence>
<evidence type="ECO:0000256" key="4">
    <source>
        <dbReference type="ARBA" id="ARBA00022723"/>
    </source>
</evidence>
<feature type="compositionally biased region" description="Basic and acidic residues" evidence="11">
    <location>
        <begin position="171"/>
        <end position="181"/>
    </location>
</feature>
<evidence type="ECO:0000256" key="3">
    <source>
        <dbReference type="ARBA" id="ARBA00022617"/>
    </source>
</evidence>
<keyword evidence="6 10" id="KW-0408">Iron</keyword>
<keyword evidence="5 10" id="KW-0999">Mitochondrion inner membrane</keyword>
<accession>A0A3N4IFU3</accession>
<comment type="subcellular location">
    <subcellularLocation>
        <location evidence="1 10">Mitochondrion inner membrane</location>
    </subcellularLocation>
</comment>
<dbReference type="PANTHER" id="PTHR12743">
    <property type="entry name" value="CYTOCHROME C1 HEME LYASE"/>
    <property type="match status" value="1"/>
</dbReference>
<feature type="compositionally biased region" description="Low complexity" evidence="11">
    <location>
        <begin position="1"/>
        <end position="11"/>
    </location>
</feature>
<keyword evidence="9 10" id="KW-0456">Lyase</keyword>
<keyword evidence="7 10" id="KW-0496">Mitochondrion</keyword>
<evidence type="ECO:0000256" key="2">
    <source>
        <dbReference type="ARBA" id="ARBA00007255"/>
    </source>
</evidence>
<keyword evidence="8 10" id="KW-0472">Membrane</keyword>
<evidence type="ECO:0000256" key="10">
    <source>
        <dbReference type="RuleBase" id="RU363130"/>
    </source>
</evidence>
<feature type="region of interest" description="Disordered" evidence="11">
    <location>
        <begin position="166"/>
        <end position="193"/>
    </location>
</feature>
<evidence type="ECO:0000256" key="9">
    <source>
        <dbReference type="ARBA" id="ARBA00023239"/>
    </source>
</evidence>
<reference evidence="12 13" key="1">
    <citation type="journal article" date="2018" name="Nat. Ecol. Evol.">
        <title>Pezizomycetes genomes reveal the molecular basis of ectomycorrhizal truffle lifestyle.</title>
        <authorList>
            <person name="Murat C."/>
            <person name="Payen T."/>
            <person name="Noel B."/>
            <person name="Kuo A."/>
            <person name="Morin E."/>
            <person name="Chen J."/>
            <person name="Kohler A."/>
            <person name="Krizsan K."/>
            <person name="Balestrini R."/>
            <person name="Da Silva C."/>
            <person name="Montanini B."/>
            <person name="Hainaut M."/>
            <person name="Levati E."/>
            <person name="Barry K.W."/>
            <person name="Belfiori B."/>
            <person name="Cichocki N."/>
            <person name="Clum A."/>
            <person name="Dockter R.B."/>
            <person name="Fauchery L."/>
            <person name="Guy J."/>
            <person name="Iotti M."/>
            <person name="Le Tacon F."/>
            <person name="Lindquist E.A."/>
            <person name="Lipzen A."/>
            <person name="Malagnac F."/>
            <person name="Mello A."/>
            <person name="Molinier V."/>
            <person name="Miyauchi S."/>
            <person name="Poulain J."/>
            <person name="Riccioni C."/>
            <person name="Rubini A."/>
            <person name="Sitrit Y."/>
            <person name="Splivallo R."/>
            <person name="Traeger S."/>
            <person name="Wang M."/>
            <person name="Zifcakova L."/>
            <person name="Wipf D."/>
            <person name="Zambonelli A."/>
            <person name="Paolocci F."/>
            <person name="Nowrousian M."/>
            <person name="Ottonello S."/>
            <person name="Baldrian P."/>
            <person name="Spatafora J.W."/>
            <person name="Henrissat B."/>
            <person name="Nagy L.G."/>
            <person name="Aury J.M."/>
            <person name="Wincker P."/>
            <person name="Grigoriev I.V."/>
            <person name="Bonfante P."/>
            <person name="Martin F.M."/>
        </authorList>
    </citation>
    <scope>NUCLEOTIDE SEQUENCE [LARGE SCALE GENOMIC DNA]</scope>
    <source>
        <strain evidence="12 13">RN42</strain>
    </source>
</reference>
<feature type="compositionally biased region" description="Pro residues" evidence="11">
    <location>
        <begin position="12"/>
        <end position="32"/>
    </location>
</feature>
<sequence length="296" mass="32726">MGWFWADAPAAPASPPNKPLSPPKDTRPPPSCPMNKPAPVAAPSACPMNPPKDGEEKLNPLNLMPDLANVRQPSQKIDLPTERTVSSIPKGEAETEGKWEYPSPQQMYNALIRKGHDQTPEDAVQAMVAVHNFLNEGAWGEIKTWEHRWSSGLWEGLKASFTGEATPMEVKGSDPEGEPRLLRFQGRSQDPTPKSQILQLVGKVFPNRATPPPFDRHDWFVKRKDGEVRRYVIDYYSGGLENDLPVFYLDVRPAIDSVGQGVERLGMWTGGVWRKATGASVRAAEARAAAEAKKDE</sequence>
<evidence type="ECO:0000256" key="5">
    <source>
        <dbReference type="ARBA" id="ARBA00022792"/>
    </source>
</evidence>
<keyword evidence="3 10" id="KW-0349">Heme</keyword>
<dbReference type="PROSITE" id="PS00822">
    <property type="entry name" value="CYTO_HEME_LYASE_2"/>
    <property type="match status" value="1"/>
</dbReference>
<dbReference type="AlphaFoldDB" id="A0A3N4IFU3"/>
<evidence type="ECO:0000256" key="8">
    <source>
        <dbReference type="ARBA" id="ARBA00023136"/>
    </source>
</evidence>
<feature type="region of interest" description="Disordered" evidence="11">
    <location>
        <begin position="1"/>
        <end position="98"/>
    </location>
</feature>
<proteinExistence type="inferred from homology"/>
<dbReference type="GO" id="GO:0004408">
    <property type="term" value="F:holocytochrome-c synthase activity"/>
    <property type="evidence" value="ECO:0007669"/>
    <property type="project" value="UniProtKB-EC"/>
</dbReference>
<evidence type="ECO:0000256" key="7">
    <source>
        <dbReference type="ARBA" id="ARBA00023128"/>
    </source>
</evidence>
<organism evidence="12 13">
    <name type="scientific">Ascobolus immersus RN42</name>
    <dbReference type="NCBI Taxonomy" id="1160509"/>
    <lineage>
        <taxon>Eukaryota</taxon>
        <taxon>Fungi</taxon>
        <taxon>Dikarya</taxon>
        <taxon>Ascomycota</taxon>
        <taxon>Pezizomycotina</taxon>
        <taxon>Pezizomycetes</taxon>
        <taxon>Pezizales</taxon>
        <taxon>Ascobolaceae</taxon>
        <taxon>Ascobolus</taxon>
    </lineage>
</organism>
<comment type="similarity">
    <text evidence="2 10">Belongs to the cytochrome c-type heme lyase family.</text>
</comment>
<keyword evidence="13" id="KW-1185">Reference proteome</keyword>
<evidence type="ECO:0000256" key="1">
    <source>
        <dbReference type="ARBA" id="ARBA00004273"/>
    </source>
</evidence>
<evidence type="ECO:0000256" key="6">
    <source>
        <dbReference type="ARBA" id="ARBA00023004"/>
    </source>
</evidence>
<dbReference type="Pfam" id="PF01265">
    <property type="entry name" value="Cyto_heme_lyase"/>
    <property type="match status" value="1"/>
</dbReference>
<dbReference type="InterPro" id="IPR000511">
    <property type="entry name" value="Holocyt_c/c1_synthase"/>
</dbReference>
<dbReference type="STRING" id="1160509.A0A3N4IFU3"/>
<evidence type="ECO:0000313" key="12">
    <source>
        <dbReference type="EMBL" id="RPA84486.1"/>
    </source>
</evidence>
<dbReference type="GO" id="GO:0005743">
    <property type="term" value="C:mitochondrial inner membrane"/>
    <property type="evidence" value="ECO:0007669"/>
    <property type="project" value="UniProtKB-SubCell"/>
</dbReference>